<dbReference type="Proteomes" id="UP001620597">
    <property type="component" value="Unassembled WGS sequence"/>
</dbReference>
<accession>A0ABW8NH73</accession>
<dbReference type="SMART" id="SM00421">
    <property type="entry name" value="HTH_LUXR"/>
    <property type="match status" value="1"/>
</dbReference>
<dbReference type="InterPro" id="IPR016032">
    <property type="entry name" value="Sig_transdc_resp-reg_C-effctor"/>
</dbReference>
<dbReference type="InterPro" id="IPR058245">
    <property type="entry name" value="NreC/VraR/RcsB-like_REC"/>
</dbReference>
<evidence type="ECO:0000256" key="1">
    <source>
        <dbReference type="ARBA" id="ARBA00022553"/>
    </source>
</evidence>
<dbReference type="SUPFAM" id="SSF46894">
    <property type="entry name" value="C-terminal effector domain of the bipartite response regulators"/>
    <property type="match status" value="1"/>
</dbReference>
<evidence type="ECO:0000256" key="2">
    <source>
        <dbReference type="ARBA" id="ARBA00023125"/>
    </source>
</evidence>
<evidence type="ECO:0000259" key="5">
    <source>
        <dbReference type="PROSITE" id="PS50110"/>
    </source>
</evidence>
<dbReference type="SUPFAM" id="SSF52172">
    <property type="entry name" value="CheY-like"/>
    <property type="match status" value="1"/>
</dbReference>
<evidence type="ECO:0000256" key="3">
    <source>
        <dbReference type="PROSITE-ProRule" id="PRU00169"/>
    </source>
</evidence>
<comment type="caution">
    <text evidence="6">The sequence shown here is derived from an EMBL/GenBank/DDBJ whole genome shotgun (WGS) entry which is preliminary data.</text>
</comment>
<dbReference type="Pfam" id="PF00072">
    <property type="entry name" value="Response_reg"/>
    <property type="match status" value="1"/>
</dbReference>
<feature type="modified residue" description="4-aspartylphosphate" evidence="3">
    <location>
        <position position="64"/>
    </location>
</feature>
<evidence type="ECO:0000313" key="7">
    <source>
        <dbReference type="Proteomes" id="UP001620597"/>
    </source>
</evidence>
<dbReference type="InterPro" id="IPR011006">
    <property type="entry name" value="CheY-like_superfamily"/>
</dbReference>
<keyword evidence="7" id="KW-1185">Reference proteome</keyword>
<gene>
    <name evidence="6" type="ORF">WG929_07750</name>
</gene>
<dbReference type="PANTHER" id="PTHR45566">
    <property type="entry name" value="HTH-TYPE TRANSCRIPTIONAL REGULATOR YHJB-RELATED"/>
    <property type="match status" value="1"/>
</dbReference>
<feature type="domain" description="HTH luxR-type" evidence="4">
    <location>
        <begin position="147"/>
        <end position="212"/>
    </location>
</feature>
<reference evidence="6 7" key="1">
    <citation type="submission" date="2024-03" db="EMBL/GenBank/DDBJ databases">
        <title>High-quality draft genome sequence of Oceanobacter sp. wDCs-4.</title>
        <authorList>
            <person name="Dong C."/>
        </authorList>
    </citation>
    <scope>NUCLEOTIDE SEQUENCE [LARGE SCALE GENOMIC DNA]</scope>
    <source>
        <strain evidence="7">wDCs-4</strain>
    </source>
</reference>
<dbReference type="SMART" id="SM00448">
    <property type="entry name" value="REC"/>
    <property type="match status" value="1"/>
</dbReference>
<dbReference type="InterPro" id="IPR036388">
    <property type="entry name" value="WH-like_DNA-bd_sf"/>
</dbReference>
<evidence type="ECO:0000313" key="6">
    <source>
        <dbReference type="EMBL" id="MFK4752300.1"/>
    </source>
</evidence>
<dbReference type="InterPro" id="IPR000792">
    <property type="entry name" value="Tscrpt_reg_LuxR_C"/>
</dbReference>
<dbReference type="RefSeq" id="WP_369858020.1">
    <property type="nucleotide sequence ID" value="NZ_JBBKTX010000008.1"/>
</dbReference>
<dbReference type="PROSITE" id="PS50110">
    <property type="entry name" value="RESPONSE_REGULATORY"/>
    <property type="match status" value="1"/>
</dbReference>
<keyword evidence="1 3" id="KW-0597">Phosphoprotein</keyword>
<dbReference type="Gene3D" id="3.40.50.2300">
    <property type="match status" value="1"/>
</dbReference>
<keyword evidence="2" id="KW-0238">DNA-binding</keyword>
<protein>
    <submittedName>
        <fullName evidence="6">Response regulator transcription factor</fullName>
    </submittedName>
</protein>
<sequence length="215" mass="23596">MLKVAGTEKTRLDILIIDDHRMFADAMMTLFEAALAPCRVCCVASAQAGLQQLVGQHWQLVLLDLGLPDMDGLVLLQRLRQQNAELSVLVCTAETRPALLKRVIQAGASGLIGKSQSAEDVLQAVQLVAAGGRYLTPETIEALAGPEPIDADVLTERQLVILRLMQAGHSNREIAELLFVSANTVKTHVRLMFDKLSVNNRIECLRIAHERGYIH</sequence>
<dbReference type="InterPro" id="IPR051015">
    <property type="entry name" value="EvgA-like"/>
</dbReference>
<dbReference type="CDD" id="cd17535">
    <property type="entry name" value="REC_NarL-like"/>
    <property type="match status" value="1"/>
</dbReference>
<proteinExistence type="predicted"/>
<name>A0ABW8NH73_9GAMM</name>
<dbReference type="PANTHER" id="PTHR45566:SF1">
    <property type="entry name" value="HTH-TYPE TRANSCRIPTIONAL REGULATOR YHJB-RELATED"/>
    <property type="match status" value="1"/>
</dbReference>
<dbReference type="CDD" id="cd06170">
    <property type="entry name" value="LuxR_C_like"/>
    <property type="match status" value="1"/>
</dbReference>
<dbReference type="PRINTS" id="PR00038">
    <property type="entry name" value="HTHLUXR"/>
</dbReference>
<dbReference type="PROSITE" id="PS50043">
    <property type="entry name" value="HTH_LUXR_2"/>
    <property type="match status" value="1"/>
</dbReference>
<dbReference type="Gene3D" id="1.10.10.10">
    <property type="entry name" value="Winged helix-like DNA-binding domain superfamily/Winged helix DNA-binding domain"/>
    <property type="match status" value="1"/>
</dbReference>
<feature type="domain" description="Response regulatory" evidence="5">
    <location>
        <begin position="13"/>
        <end position="129"/>
    </location>
</feature>
<dbReference type="EMBL" id="JBBKTX010000008">
    <property type="protein sequence ID" value="MFK4752300.1"/>
    <property type="molecule type" value="Genomic_DNA"/>
</dbReference>
<evidence type="ECO:0000259" key="4">
    <source>
        <dbReference type="PROSITE" id="PS50043"/>
    </source>
</evidence>
<dbReference type="Pfam" id="PF00196">
    <property type="entry name" value="GerE"/>
    <property type="match status" value="1"/>
</dbReference>
<organism evidence="6 7">
    <name type="scientific">Oceanobacter antarcticus</name>
    <dbReference type="NCBI Taxonomy" id="3133425"/>
    <lineage>
        <taxon>Bacteria</taxon>
        <taxon>Pseudomonadati</taxon>
        <taxon>Pseudomonadota</taxon>
        <taxon>Gammaproteobacteria</taxon>
        <taxon>Oceanospirillales</taxon>
        <taxon>Oceanospirillaceae</taxon>
        <taxon>Oceanobacter</taxon>
    </lineage>
</organism>
<dbReference type="InterPro" id="IPR001789">
    <property type="entry name" value="Sig_transdc_resp-reg_receiver"/>
</dbReference>